<evidence type="ECO:0000313" key="2">
    <source>
        <dbReference type="Proteomes" id="UP001148018"/>
    </source>
</evidence>
<gene>
    <name evidence="1" type="ORF">NHX12_011834</name>
</gene>
<comment type="caution">
    <text evidence="1">The sequence shown here is derived from an EMBL/GenBank/DDBJ whole genome shotgun (WGS) entry which is preliminary data.</text>
</comment>
<name>A0A9Q0DGL4_9TELE</name>
<evidence type="ECO:0000313" key="1">
    <source>
        <dbReference type="EMBL" id="KAJ3588240.1"/>
    </source>
</evidence>
<keyword evidence="2" id="KW-1185">Reference proteome</keyword>
<dbReference type="EMBL" id="JANIIK010000116">
    <property type="protein sequence ID" value="KAJ3588240.1"/>
    <property type="molecule type" value="Genomic_DNA"/>
</dbReference>
<proteinExistence type="predicted"/>
<organism evidence="1 2">
    <name type="scientific">Muraenolepis orangiensis</name>
    <name type="common">Patagonian moray cod</name>
    <dbReference type="NCBI Taxonomy" id="630683"/>
    <lineage>
        <taxon>Eukaryota</taxon>
        <taxon>Metazoa</taxon>
        <taxon>Chordata</taxon>
        <taxon>Craniata</taxon>
        <taxon>Vertebrata</taxon>
        <taxon>Euteleostomi</taxon>
        <taxon>Actinopterygii</taxon>
        <taxon>Neopterygii</taxon>
        <taxon>Teleostei</taxon>
        <taxon>Neoteleostei</taxon>
        <taxon>Acanthomorphata</taxon>
        <taxon>Zeiogadaria</taxon>
        <taxon>Gadariae</taxon>
        <taxon>Gadiformes</taxon>
        <taxon>Muraenolepidoidei</taxon>
        <taxon>Muraenolepididae</taxon>
        <taxon>Muraenolepis</taxon>
    </lineage>
</organism>
<dbReference type="AlphaFoldDB" id="A0A9Q0DGL4"/>
<dbReference type="Proteomes" id="UP001148018">
    <property type="component" value="Unassembled WGS sequence"/>
</dbReference>
<protein>
    <submittedName>
        <fullName evidence="1">Uncharacterized protein</fullName>
    </submittedName>
</protein>
<sequence length="83" mass="9300">MDTVSPPQPEVTPPLAVWRIALEGHGEVHTLSLCTLQRFTHHKYGKTEANPPGDHFIAKAPPSWPCTKSALSKTRNLWTVLRF</sequence>
<reference evidence="1" key="1">
    <citation type="submission" date="2022-07" db="EMBL/GenBank/DDBJ databases">
        <title>Chromosome-level genome of Muraenolepis orangiensis.</title>
        <authorList>
            <person name="Kim J."/>
        </authorList>
    </citation>
    <scope>NUCLEOTIDE SEQUENCE</scope>
    <source>
        <strain evidence="1">KU_S4_2022</strain>
        <tissue evidence="1">Muscle</tissue>
    </source>
</reference>
<accession>A0A9Q0DGL4</accession>